<evidence type="ECO:0000313" key="1">
    <source>
        <dbReference type="EMBL" id="KAJ9104351.1"/>
    </source>
</evidence>
<protein>
    <submittedName>
        <fullName evidence="1">Uncharacterized protein</fullName>
    </submittedName>
</protein>
<accession>A0ACC2W0E5</accession>
<dbReference type="Proteomes" id="UP001241377">
    <property type="component" value="Unassembled WGS sequence"/>
</dbReference>
<name>A0ACC2W0E5_9TREE</name>
<proteinExistence type="predicted"/>
<keyword evidence="2" id="KW-1185">Reference proteome</keyword>
<evidence type="ECO:0000313" key="2">
    <source>
        <dbReference type="Proteomes" id="UP001241377"/>
    </source>
</evidence>
<reference evidence="1" key="1">
    <citation type="submission" date="2023-04" db="EMBL/GenBank/DDBJ databases">
        <title>Draft Genome sequencing of Naganishia species isolated from polar environments using Oxford Nanopore Technology.</title>
        <authorList>
            <person name="Leo P."/>
            <person name="Venkateswaran K."/>
        </authorList>
    </citation>
    <scope>NUCLEOTIDE SEQUENCE</scope>
    <source>
        <strain evidence="1">MNA-CCFEE 5261</strain>
    </source>
</reference>
<organism evidence="1 2">
    <name type="scientific">Naganishia cerealis</name>
    <dbReference type="NCBI Taxonomy" id="610337"/>
    <lineage>
        <taxon>Eukaryota</taxon>
        <taxon>Fungi</taxon>
        <taxon>Dikarya</taxon>
        <taxon>Basidiomycota</taxon>
        <taxon>Agaricomycotina</taxon>
        <taxon>Tremellomycetes</taxon>
        <taxon>Filobasidiales</taxon>
        <taxon>Filobasidiaceae</taxon>
        <taxon>Naganishia</taxon>
    </lineage>
</organism>
<sequence length="286" mass="30868">MLRNAYENSTTAAARVLAERLVPTGSPLHKATVDRVLGPSKAYGRPASIVAPQTVRAMGRGLMMGRIPLPVTSSNRRQSSSSASGPAGNISKTVQLAPVVGCGKRVPGVVIDSSVTARQEDAAVKGILVKKGKKALRGLKKVVTISDEDRVKWFTRCELELCDVAVTSSLVERLDISEEEEDHSCLVDEVCPFSMDEVCDWPEVAEGSKPVEVAEGSKKAEVAEESKPVEEAQGSKPVEEAQGSKPVEEQEEMVLEEDWIMDEVCPFRMDEECGWPEEAQGSEADG</sequence>
<gene>
    <name evidence="1" type="ORF">QFC19_003993</name>
</gene>
<dbReference type="EMBL" id="JASBWR010000040">
    <property type="protein sequence ID" value="KAJ9104351.1"/>
    <property type="molecule type" value="Genomic_DNA"/>
</dbReference>
<comment type="caution">
    <text evidence="1">The sequence shown here is derived from an EMBL/GenBank/DDBJ whole genome shotgun (WGS) entry which is preliminary data.</text>
</comment>